<evidence type="ECO:0000313" key="6">
    <source>
        <dbReference type="EMBL" id="KIC07061.1"/>
    </source>
</evidence>
<evidence type="ECO:0000313" key="7">
    <source>
        <dbReference type="Proteomes" id="UP000031390"/>
    </source>
</evidence>
<dbReference type="Pfam" id="PF04191">
    <property type="entry name" value="PEMT"/>
    <property type="match status" value="1"/>
</dbReference>
<dbReference type="InterPro" id="IPR007318">
    <property type="entry name" value="Phopholipid_MeTrfase"/>
</dbReference>
<keyword evidence="4 5" id="KW-0472">Membrane</keyword>
<comment type="caution">
    <text evidence="6">The sequence shown here is derived from an EMBL/GenBank/DDBJ whole genome shotgun (WGS) entry which is preliminary data.</text>
</comment>
<dbReference type="Proteomes" id="UP000031390">
    <property type="component" value="Unassembled WGS sequence"/>
</dbReference>
<evidence type="ECO:0000256" key="5">
    <source>
        <dbReference type="SAM" id="Phobius"/>
    </source>
</evidence>
<feature type="transmembrane region" description="Helical" evidence="5">
    <location>
        <begin position="37"/>
        <end position="60"/>
    </location>
</feature>
<keyword evidence="6" id="KW-0489">Methyltransferase</keyword>
<dbReference type="PANTHER" id="PTHR12714:SF24">
    <property type="entry name" value="SLR1182 PROTEIN"/>
    <property type="match status" value="1"/>
</dbReference>
<comment type="subcellular location">
    <subcellularLocation>
        <location evidence="1">Endomembrane system</location>
        <topology evidence="1">Multi-pass membrane protein</topology>
    </subcellularLocation>
</comment>
<keyword evidence="2 5" id="KW-0812">Transmembrane</keyword>
<accession>A0A0C1GNS0</accession>
<reference evidence="6 7" key="1">
    <citation type="submission" date="2014-12" db="EMBL/GenBank/DDBJ databases">
        <title>Genome sequence of Morococcus cerebrosus.</title>
        <authorList>
            <person name="Shin S.-K."/>
            <person name="Yi H."/>
        </authorList>
    </citation>
    <scope>NUCLEOTIDE SEQUENCE [LARGE SCALE GENOMIC DNA]</scope>
    <source>
        <strain evidence="6 7">CIP 81.93</strain>
    </source>
</reference>
<proteinExistence type="predicted"/>
<keyword evidence="3 5" id="KW-1133">Transmembrane helix</keyword>
<gene>
    <name evidence="6" type="ORF">MCC93_15980</name>
</gene>
<dbReference type="GO" id="GO:0012505">
    <property type="term" value="C:endomembrane system"/>
    <property type="evidence" value="ECO:0007669"/>
    <property type="project" value="UniProtKB-SubCell"/>
</dbReference>
<keyword evidence="6" id="KW-0808">Transferase</keyword>
<name>A0A0C1GNS0_9NEIS</name>
<dbReference type="GO" id="GO:0008168">
    <property type="term" value="F:methyltransferase activity"/>
    <property type="evidence" value="ECO:0007669"/>
    <property type="project" value="UniProtKB-KW"/>
</dbReference>
<evidence type="ECO:0000256" key="1">
    <source>
        <dbReference type="ARBA" id="ARBA00004127"/>
    </source>
</evidence>
<dbReference type="GO" id="GO:0032259">
    <property type="term" value="P:methylation"/>
    <property type="evidence" value="ECO:0007669"/>
    <property type="project" value="UniProtKB-KW"/>
</dbReference>
<dbReference type="EMBL" id="JUFZ01000070">
    <property type="protein sequence ID" value="KIC07061.1"/>
    <property type="molecule type" value="Genomic_DNA"/>
</dbReference>
<evidence type="ECO:0000256" key="3">
    <source>
        <dbReference type="ARBA" id="ARBA00022989"/>
    </source>
</evidence>
<evidence type="ECO:0000256" key="2">
    <source>
        <dbReference type="ARBA" id="ARBA00022692"/>
    </source>
</evidence>
<dbReference type="PANTHER" id="PTHR12714">
    <property type="entry name" value="PROTEIN-S ISOPRENYLCYSTEINE O-METHYLTRANSFERASE"/>
    <property type="match status" value="1"/>
</dbReference>
<dbReference type="AlphaFoldDB" id="A0A0C1GNS0"/>
<dbReference type="Gene3D" id="1.20.120.1630">
    <property type="match status" value="1"/>
</dbReference>
<evidence type="ECO:0000256" key="4">
    <source>
        <dbReference type="ARBA" id="ARBA00023136"/>
    </source>
</evidence>
<sequence length="91" mass="10805">MRTTVSPFNPEQTEHFVSDGVYRFSRNPMYAGMGCWLVAWAGYLAHPLPWLFLAAFVAYMTRFQIMPEERVLAQKFGAEYESYCRRVRRWL</sequence>
<organism evidence="6 7">
    <name type="scientific">Morococcus cerebrosus</name>
    <dbReference type="NCBI Taxonomy" id="1056807"/>
    <lineage>
        <taxon>Bacteria</taxon>
        <taxon>Pseudomonadati</taxon>
        <taxon>Pseudomonadota</taxon>
        <taxon>Betaproteobacteria</taxon>
        <taxon>Neisseriales</taxon>
        <taxon>Neisseriaceae</taxon>
        <taxon>Morococcus</taxon>
    </lineage>
</organism>
<protein>
    <submittedName>
        <fullName evidence="6">Isoprenylcysteine carboxyl methyltransferase</fullName>
    </submittedName>
</protein>
<dbReference type="PATRIC" id="fig|1056807.3.peg.1534"/>